<reference evidence="5 6" key="1">
    <citation type="submission" date="2019-04" db="EMBL/GenBank/DDBJ databases">
        <title>Crenobacter sp. nov.</title>
        <authorList>
            <person name="Shi S."/>
        </authorList>
    </citation>
    <scope>NUCLEOTIDE SEQUENCE [LARGE SCALE GENOMIC DNA]</scope>
    <source>
        <strain evidence="5 6">GY 70310</strain>
    </source>
</reference>
<proteinExistence type="inferred from homology"/>
<organism evidence="5 6">
    <name type="scientific">Crenobacter intestini</name>
    <dbReference type="NCBI Taxonomy" id="2563443"/>
    <lineage>
        <taxon>Bacteria</taxon>
        <taxon>Pseudomonadati</taxon>
        <taxon>Pseudomonadota</taxon>
        <taxon>Betaproteobacteria</taxon>
        <taxon>Neisseriales</taxon>
        <taxon>Neisseriaceae</taxon>
        <taxon>Crenobacter</taxon>
    </lineage>
</organism>
<protein>
    <recommendedName>
        <fullName evidence="2">Cell division coordinator CpoB</fullName>
    </recommendedName>
</protein>
<dbReference type="Pfam" id="PF13525">
    <property type="entry name" value="YfiO"/>
    <property type="match status" value="1"/>
</dbReference>
<dbReference type="Gene3D" id="1.25.40.10">
    <property type="entry name" value="Tetratricopeptide repeat domain"/>
    <property type="match status" value="1"/>
</dbReference>
<accession>A0A4T0V3N5</accession>
<dbReference type="OrthoDB" id="8525418at2"/>
<evidence type="ECO:0000256" key="2">
    <source>
        <dbReference type="HAMAP-Rule" id="MF_02066"/>
    </source>
</evidence>
<feature type="coiled-coil region" evidence="2">
    <location>
        <begin position="26"/>
        <end position="79"/>
    </location>
</feature>
<comment type="similarity">
    <text evidence="2">Belongs to the CpoB family.</text>
</comment>
<dbReference type="InterPro" id="IPR011990">
    <property type="entry name" value="TPR-like_helical_dom_sf"/>
</dbReference>
<name>A0A4T0V3N5_9NEIS</name>
<comment type="subcellular location">
    <subcellularLocation>
        <location evidence="2">Periplasm</location>
    </subcellularLocation>
</comment>
<feature type="coiled-coil region" evidence="2">
    <location>
        <begin position="201"/>
        <end position="231"/>
    </location>
</feature>
<dbReference type="PROSITE" id="PS51257">
    <property type="entry name" value="PROKAR_LIPOPROTEIN"/>
    <property type="match status" value="1"/>
</dbReference>
<evidence type="ECO:0000259" key="3">
    <source>
        <dbReference type="Pfam" id="PF13525"/>
    </source>
</evidence>
<dbReference type="GO" id="GO:0070206">
    <property type="term" value="P:protein trimerization"/>
    <property type="evidence" value="ECO:0007669"/>
    <property type="project" value="InterPro"/>
</dbReference>
<dbReference type="EMBL" id="STGJ01000002">
    <property type="protein sequence ID" value="TIC86258.1"/>
    <property type="molecule type" value="Genomic_DNA"/>
</dbReference>
<dbReference type="InterPro" id="IPR032519">
    <property type="entry name" value="YbgF_tri"/>
</dbReference>
<dbReference type="Proteomes" id="UP000308891">
    <property type="component" value="Unassembled WGS sequence"/>
</dbReference>
<dbReference type="GO" id="GO:0043093">
    <property type="term" value="P:FtsZ-dependent cytokinesis"/>
    <property type="evidence" value="ECO:0007669"/>
    <property type="project" value="UniProtKB-UniRule"/>
</dbReference>
<evidence type="ECO:0000313" key="6">
    <source>
        <dbReference type="Proteomes" id="UP000308891"/>
    </source>
</evidence>
<keyword evidence="2" id="KW-0132">Cell division</keyword>
<dbReference type="HAMAP" id="MF_02066">
    <property type="entry name" value="CpoB"/>
    <property type="match status" value="1"/>
</dbReference>
<dbReference type="Gene3D" id="1.20.5.110">
    <property type="match status" value="1"/>
</dbReference>
<gene>
    <name evidence="5" type="primary">ybgF</name>
    <name evidence="2" type="synonym">cpoB</name>
    <name evidence="5" type="ORF">E5K04_03495</name>
</gene>
<evidence type="ECO:0000259" key="4">
    <source>
        <dbReference type="Pfam" id="PF16331"/>
    </source>
</evidence>
<dbReference type="InterPro" id="IPR034706">
    <property type="entry name" value="CpoB"/>
</dbReference>
<dbReference type="NCBIfam" id="TIGR02795">
    <property type="entry name" value="tol_pal_ybgF"/>
    <property type="match status" value="1"/>
</dbReference>
<comment type="caution">
    <text evidence="5">The sequence shown here is derived from an EMBL/GenBank/DDBJ whole genome shotgun (WGS) entry which is preliminary data.</text>
</comment>
<dbReference type="AlphaFoldDB" id="A0A4T0V3N5"/>
<keyword evidence="2" id="KW-0131">Cell cycle</keyword>
<feature type="domain" description="YbgF trimerisation" evidence="4">
    <location>
        <begin position="37"/>
        <end position="107"/>
    </location>
</feature>
<keyword evidence="2" id="KW-0175">Coiled coil</keyword>
<keyword evidence="6" id="KW-1185">Reference proteome</keyword>
<keyword evidence="2" id="KW-0574">Periplasm</keyword>
<sequence>MRRLAPLALPLMLAACASTSELDETRARLDQVNREATSRLSQIESRISNERLLEMVGKVDAMQAEVAKLRGDNEMLQYRIGELSKRQNDLYADIDQRLARFEGGSAAGTAQAAAGAANAGGAPAADPVQAAYDAALAPLRARDFAGAIVQLKAFADAHPATPQAVDATYWRGVAHTALRQYDAAIDIQRRFAEENPNHARAPDALRNVANAQRELEQVDQARATLQKLIKRYPNSDAAAKARQQLKSM</sequence>
<feature type="domain" description="Outer membrane lipoprotein BamD-like" evidence="3">
    <location>
        <begin position="129"/>
        <end position="246"/>
    </location>
</feature>
<dbReference type="Pfam" id="PF16331">
    <property type="entry name" value="TolA_bind_tri"/>
    <property type="match status" value="1"/>
</dbReference>
<comment type="function">
    <text evidence="2">Mediates coordination of peptidoglycan synthesis and outer membrane constriction during cell division.</text>
</comment>
<dbReference type="InterPro" id="IPR014162">
    <property type="entry name" value="CpoB_C"/>
</dbReference>
<dbReference type="InterPro" id="IPR039565">
    <property type="entry name" value="BamD-like"/>
</dbReference>
<evidence type="ECO:0000256" key="1">
    <source>
        <dbReference type="ARBA" id="ARBA00022729"/>
    </source>
</evidence>
<dbReference type="SUPFAM" id="SSF48452">
    <property type="entry name" value="TPR-like"/>
    <property type="match status" value="1"/>
</dbReference>
<dbReference type="GO" id="GO:0030288">
    <property type="term" value="C:outer membrane-bounded periplasmic space"/>
    <property type="evidence" value="ECO:0007669"/>
    <property type="project" value="UniProtKB-UniRule"/>
</dbReference>
<evidence type="ECO:0000313" key="5">
    <source>
        <dbReference type="EMBL" id="TIC86258.1"/>
    </source>
</evidence>
<keyword evidence="1 2" id="KW-0732">Signal</keyword>